<name>A0A9D2HGG0_9FIRM</name>
<gene>
    <name evidence="5" type="ORF">IAA07_02350</name>
</gene>
<reference evidence="5" key="1">
    <citation type="journal article" date="2021" name="PeerJ">
        <title>Extensive microbial diversity within the chicken gut microbiome revealed by metagenomics and culture.</title>
        <authorList>
            <person name="Gilroy R."/>
            <person name="Ravi A."/>
            <person name="Getino M."/>
            <person name="Pursley I."/>
            <person name="Horton D.L."/>
            <person name="Alikhan N.F."/>
            <person name="Baker D."/>
            <person name="Gharbi K."/>
            <person name="Hall N."/>
            <person name="Watson M."/>
            <person name="Adriaenssens E.M."/>
            <person name="Foster-Nyarko E."/>
            <person name="Jarju S."/>
            <person name="Secka A."/>
            <person name="Antonio M."/>
            <person name="Oren A."/>
            <person name="Chaudhuri R.R."/>
            <person name="La Ragione R."/>
            <person name="Hildebrand F."/>
            <person name="Pallen M.J."/>
        </authorList>
    </citation>
    <scope>NUCLEOTIDE SEQUENCE</scope>
    <source>
        <strain evidence="5">CHK178-16964</strain>
    </source>
</reference>
<dbReference type="Proteomes" id="UP000823900">
    <property type="component" value="Unassembled WGS sequence"/>
</dbReference>
<dbReference type="Gene3D" id="1.10.10.10">
    <property type="entry name" value="Winged helix-like DNA-binding domain superfamily/Winged helix DNA-binding domain"/>
    <property type="match status" value="1"/>
</dbReference>
<dbReference type="InterPro" id="IPR036388">
    <property type="entry name" value="WH-like_DNA-bd_sf"/>
</dbReference>
<proteinExistence type="predicted"/>
<dbReference type="SMART" id="SM00347">
    <property type="entry name" value="HTH_MARR"/>
    <property type="match status" value="1"/>
</dbReference>
<accession>A0A9D2HGG0</accession>
<dbReference type="GO" id="GO:0003677">
    <property type="term" value="F:DNA binding"/>
    <property type="evidence" value="ECO:0007669"/>
    <property type="project" value="UniProtKB-KW"/>
</dbReference>
<dbReference type="Pfam" id="PF12802">
    <property type="entry name" value="MarR_2"/>
    <property type="match status" value="1"/>
</dbReference>
<dbReference type="EMBL" id="DWZA01000020">
    <property type="protein sequence ID" value="HJA70407.1"/>
    <property type="molecule type" value="Genomic_DNA"/>
</dbReference>
<dbReference type="PANTHER" id="PTHR42756:SF1">
    <property type="entry name" value="TRANSCRIPTIONAL REPRESSOR OF EMRAB OPERON"/>
    <property type="match status" value="1"/>
</dbReference>
<dbReference type="AlphaFoldDB" id="A0A9D2HGG0"/>
<evidence type="ECO:0000313" key="6">
    <source>
        <dbReference type="Proteomes" id="UP000823900"/>
    </source>
</evidence>
<sequence>MNNIVKEQNIELNRLYKKQTELYHAAALQCGLSDAAFWILYSLCESDDIYTQNALSETWSLPKQTVNSAISSLVRSGYICLRPIASARNSKAVVLTDEGIKLCRHTVIPILEAEERALSRMSDEERRLFLSLSDKQYQLTEEEFQQTFKTLKHKSEESDL</sequence>
<dbReference type="PANTHER" id="PTHR42756">
    <property type="entry name" value="TRANSCRIPTIONAL REGULATOR, MARR"/>
    <property type="match status" value="1"/>
</dbReference>
<keyword evidence="2" id="KW-0238">DNA-binding</keyword>
<dbReference type="InterPro" id="IPR000835">
    <property type="entry name" value="HTH_MarR-typ"/>
</dbReference>
<protein>
    <submittedName>
        <fullName evidence="5">MarR family transcriptional regulator</fullName>
    </submittedName>
</protein>
<evidence type="ECO:0000313" key="5">
    <source>
        <dbReference type="EMBL" id="HJA70407.1"/>
    </source>
</evidence>
<keyword evidence="3" id="KW-0804">Transcription</keyword>
<comment type="caution">
    <text evidence="5">The sequence shown here is derived from an EMBL/GenBank/DDBJ whole genome shotgun (WGS) entry which is preliminary data.</text>
</comment>
<dbReference type="PROSITE" id="PS50995">
    <property type="entry name" value="HTH_MARR_2"/>
    <property type="match status" value="1"/>
</dbReference>
<keyword evidence="1" id="KW-0805">Transcription regulation</keyword>
<evidence type="ECO:0000256" key="1">
    <source>
        <dbReference type="ARBA" id="ARBA00023015"/>
    </source>
</evidence>
<dbReference type="GO" id="GO:0003700">
    <property type="term" value="F:DNA-binding transcription factor activity"/>
    <property type="evidence" value="ECO:0007669"/>
    <property type="project" value="InterPro"/>
</dbReference>
<dbReference type="SUPFAM" id="SSF46785">
    <property type="entry name" value="Winged helix' DNA-binding domain"/>
    <property type="match status" value="1"/>
</dbReference>
<reference evidence="5" key="2">
    <citation type="submission" date="2021-04" db="EMBL/GenBank/DDBJ databases">
        <authorList>
            <person name="Gilroy R."/>
        </authorList>
    </citation>
    <scope>NUCLEOTIDE SEQUENCE</scope>
    <source>
        <strain evidence="5">CHK178-16964</strain>
    </source>
</reference>
<organism evidence="5 6">
    <name type="scientific">Candidatus Lachnoclostridium stercoravium</name>
    <dbReference type="NCBI Taxonomy" id="2838633"/>
    <lineage>
        <taxon>Bacteria</taxon>
        <taxon>Bacillati</taxon>
        <taxon>Bacillota</taxon>
        <taxon>Clostridia</taxon>
        <taxon>Lachnospirales</taxon>
        <taxon>Lachnospiraceae</taxon>
    </lineage>
</organism>
<evidence type="ECO:0000259" key="4">
    <source>
        <dbReference type="PROSITE" id="PS50995"/>
    </source>
</evidence>
<feature type="domain" description="HTH marR-type" evidence="4">
    <location>
        <begin position="1"/>
        <end position="138"/>
    </location>
</feature>
<evidence type="ECO:0000256" key="3">
    <source>
        <dbReference type="ARBA" id="ARBA00023163"/>
    </source>
</evidence>
<dbReference type="InterPro" id="IPR036390">
    <property type="entry name" value="WH_DNA-bd_sf"/>
</dbReference>
<evidence type="ECO:0000256" key="2">
    <source>
        <dbReference type="ARBA" id="ARBA00023125"/>
    </source>
</evidence>